<dbReference type="InterPro" id="IPR005843">
    <property type="entry name" value="A-D-PHexomutase_C"/>
</dbReference>
<dbReference type="Pfam" id="PF02880">
    <property type="entry name" value="PGM_PMM_III"/>
    <property type="match status" value="1"/>
</dbReference>
<proteinExistence type="inferred from homology"/>
<dbReference type="InterPro" id="IPR036900">
    <property type="entry name" value="A-D-PHexomutase_C_sf"/>
</dbReference>
<comment type="cofactor">
    <cofactor evidence="1">
        <name>Mg(2+)</name>
        <dbReference type="ChEBI" id="CHEBI:18420"/>
    </cofactor>
</comment>
<keyword evidence="3" id="KW-0597">Phosphoprotein</keyword>
<organism evidence="12 13">
    <name type="scientific">Cellulomonas alba</name>
    <dbReference type="NCBI Taxonomy" id="3053467"/>
    <lineage>
        <taxon>Bacteria</taxon>
        <taxon>Bacillati</taxon>
        <taxon>Actinomycetota</taxon>
        <taxon>Actinomycetes</taxon>
        <taxon>Micrococcales</taxon>
        <taxon>Cellulomonadaceae</taxon>
        <taxon>Cellulomonas</taxon>
    </lineage>
</organism>
<keyword evidence="6 12" id="KW-0413">Isomerase</keyword>
<dbReference type="InterPro" id="IPR005845">
    <property type="entry name" value="A-D-PHexomutase_a/b/a-II"/>
</dbReference>
<keyword evidence="4" id="KW-0479">Metal-binding</keyword>
<dbReference type="CDD" id="cd05799">
    <property type="entry name" value="PGM2"/>
    <property type="match status" value="1"/>
</dbReference>
<feature type="domain" description="Alpha-D-phosphohexomutase alpha/beta/alpha" evidence="10">
    <location>
        <begin position="275"/>
        <end position="362"/>
    </location>
</feature>
<feature type="compositionally biased region" description="Basic and acidic residues" evidence="7">
    <location>
        <begin position="51"/>
        <end position="66"/>
    </location>
</feature>
<comment type="similarity">
    <text evidence="2">Belongs to the phosphohexose mutase family.</text>
</comment>
<dbReference type="InterPro" id="IPR016066">
    <property type="entry name" value="A-D-PHexomutase_CS"/>
</dbReference>
<dbReference type="InterPro" id="IPR016055">
    <property type="entry name" value="A-D-PHexomutase_a/b/a-I/II/III"/>
</dbReference>
<dbReference type="InterPro" id="IPR005844">
    <property type="entry name" value="A-D-PHexomutase_a/b/a-I"/>
</dbReference>
<dbReference type="Pfam" id="PF02879">
    <property type="entry name" value="PGM_PMM_II"/>
    <property type="match status" value="1"/>
</dbReference>
<dbReference type="InterPro" id="IPR005846">
    <property type="entry name" value="A-D-PHexomutase_a/b/a-III"/>
</dbReference>
<sequence length="627" mass="66160">MTGTRASTTFDPADETAWSDLETAVRDWVADDPDPQTADELRRLLGLADGEVPRHPGDPSPEERQRIDARRAAREELADRFGATLQFGTAGLRGALGGGPNRMNRAVVIRAAAGLAAYLGRELDGVSPAPRVVIGYDARHRSVDFARDTAAVLTAVGIEALVLPGAQPTPVLAFALRHLDADAAVQVTASHNPARDNGYKVYLGGRVVTDAGRGAQIVPPYDAAIAAEIAHVRSVASVPRATEGWTVLGREVIDAYAAAVASAPARVAGLTVDPLLAREVKIVLTPLHGVGGDLAARVLNAAGFTDVLVVPEQADPHPDFPSIAFPNPEEAGAIDLALGLAWDERADLVLALDPDADRCAVAVQDPRARGHLGPDTARADGWRMLHGDETGALLGATIADHWRSTPDGRVLASSIVSSRLLERIADDAGLGYAPTLTGFKWLSRVDGLVFGYEEALGYCVDPDNVHDKDGISAALLLATLAARLRSEGRTFVDALDDLARRHGLHLSGQVSGRFDDAAQIVERVERLRQHPPATLGGSRVEIVVDLATGSDADRRGLPPTEGVRLTAADGTRVVVRPSGTEPKVKCYLEVVEPVAPEADVHAVGAARRAAADRLHAVEADVRAALHL</sequence>
<evidence type="ECO:0000256" key="6">
    <source>
        <dbReference type="ARBA" id="ARBA00023235"/>
    </source>
</evidence>
<dbReference type="Proteomes" id="UP001529338">
    <property type="component" value="Unassembled WGS sequence"/>
</dbReference>
<evidence type="ECO:0000256" key="7">
    <source>
        <dbReference type="SAM" id="MobiDB-lite"/>
    </source>
</evidence>
<evidence type="ECO:0000256" key="1">
    <source>
        <dbReference type="ARBA" id="ARBA00001946"/>
    </source>
</evidence>
<evidence type="ECO:0000256" key="2">
    <source>
        <dbReference type="ARBA" id="ARBA00010231"/>
    </source>
</evidence>
<keyword evidence="5" id="KW-0460">Magnesium</keyword>
<feature type="region of interest" description="Disordered" evidence="7">
    <location>
        <begin position="45"/>
        <end position="66"/>
    </location>
</feature>
<feature type="domain" description="Alpha-D-phosphohexomutase C-terminal" evidence="8">
    <location>
        <begin position="552"/>
        <end position="591"/>
    </location>
</feature>
<dbReference type="EMBL" id="JAUCGQ010000001">
    <property type="protein sequence ID" value="MDM7855708.1"/>
    <property type="molecule type" value="Genomic_DNA"/>
</dbReference>
<dbReference type="PRINTS" id="PR00509">
    <property type="entry name" value="PGMPMM"/>
</dbReference>
<dbReference type="SUPFAM" id="SSF53738">
    <property type="entry name" value="Phosphoglucomutase, first 3 domains"/>
    <property type="match status" value="3"/>
</dbReference>
<keyword evidence="13" id="KW-1185">Reference proteome</keyword>
<evidence type="ECO:0000256" key="3">
    <source>
        <dbReference type="ARBA" id="ARBA00022553"/>
    </source>
</evidence>
<dbReference type="Gene3D" id="3.30.310.50">
    <property type="entry name" value="Alpha-D-phosphohexomutase, C-terminal domain"/>
    <property type="match status" value="1"/>
</dbReference>
<protein>
    <submittedName>
        <fullName evidence="12">Phospho-sugar mutase</fullName>
        <ecNumber evidence="12">5.4.2.-</ecNumber>
    </submittedName>
</protein>
<dbReference type="SUPFAM" id="SSF55957">
    <property type="entry name" value="Phosphoglucomutase, C-terminal domain"/>
    <property type="match status" value="1"/>
</dbReference>
<evidence type="ECO:0000259" key="9">
    <source>
        <dbReference type="Pfam" id="PF02878"/>
    </source>
</evidence>
<dbReference type="PANTHER" id="PTHR45745:SF1">
    <property type="entry name" value="PHOSPHOGLUCOMUTASE 2B-RELATED"/>
    <property type="match status" value="1"/>
</dbReference>
<evidence type="ECO:0000259" key="11">
    <source>
        <dbReference type="Pfam" id="PF02880"/>
    </source>
</evidence>
<dbReference type="PANTHER" id="PTHR45745">
    <property type="entry name" value="PHOSPHOMANNOMUTASE 45A"/>
    <property type="match status" value="1"/>
</dbReference>
<comment type="caution">
    <text evidence="12">The sequence shown here is derived from an EMBL/GenBank/DDBJ whole genome shotgun (WGS) entry which is preliminary data.</text>
</comment>
<feature type="domain" description="Alpha-D-phosphohexomutase alpha/beta/alpha" evidence="11">
    <location>
        <begin position="387"/>
        <end position="495"/>
    </location>
</feature>
<evidence type="ECO:0000256" key="5">
    <source>
        <dbReference type="ARBA" id="ARBA00022842"/>
    </source>
</evidence>
<name>A0ABT7SHQ0_9CELL</name>
<accession>A0ABT7SHQ0</accession>
<dbReference type="Gene3D" id="3.40.120.10">
    <property type="entry name" value="Alpha-D-Glucose-1,6-Bisphosphate, subunit A, domain 3"/>
    <property type="match status" value="3"/>
</dbReference>
<dbReference type="GO" id="GO:0016853">
    <property type="term" value="F:isomerase activity"/>
    <property type="evidence" value="ECO:0007669"/>
    <property type="project" value="UniProtKB-KW"/>
</dbReference>
<dbReference type="InterPro" id="IPR005841">
    <property type="entry name" value="Alpha-D-phosphohexomutase_SF"/>
</dbReference>
<reference evidence="12 13" key="1">
    <citation type="submission" date="2023-06" db="EMBL/GenBank/DDBJ databases">
        <title>Cellulomonas sp. MW4 Whole genome sequence.</title>
        <authorList>
            <person name="Park S."/>
        </authorList>
    </citation>
    <scope>NUCLEOTIDE SEQUENCE [LARGE SCALE GENOMIC DNA]</scope>
    <source>
        <strain evidence="12 13">MW4</strain>
    </source>
</reference>
<gene>
    <name evidence="12" type="ORF">QRT04_12280</name>
</gene>
<evidence type="ECO:0000259" key="8">
    <source>
        <dbReference type="Pfam" id="PF00408"/>
    </source>
</evidence>
<evidence type="ECO:0000259" key="10">
    <source>
        <dbReference type="Pfam" id="PF02879"/>
    </source>
</evidence>
<dbReference type="RefSeq" id="WP_289455568.1">
    <property type="nucleotide sequence ID" value="NZ_JAUCGQ010000001.1"/>
</dbReference>
<dbReference type="Pfam" id="PF00408">
    <property type="entry name" value="PGM_PMM_IV"/>
    <property type="match status" value="1"/>
</dbReference>
<evidence type="ECO:0000313" key="13">
    <source>
        <dbReference type="Proteomes" id="UP001529338"/>
    </source>
</evidence>
<evidence type="ECO:0000256" key="4">
    <source>
        <dbReference type="ARBA" id="ARBA00022723"/>
    </source>
</evidence>
<dbReference type="PROSITE" id="PS00710">
    <property type="entry name" value="PGM_PMM"/>
    <property type="match status" value="1"/>
</dbReference>
<dbReference type="Pfam" id="PF02878">
    <property type="entry name" value="PGM_PMM_I"/>
    <property type="match status" value="1"/>
</dbReference>
<feature type="domain" description="Alpha-D-phosphohexomutase alpha/beta/alpha" evidence="9">
    <location>
        <begin position="86"/>
        <end position="204"/>
    </location>
</feature>
<dbReference type="EC" id="5.4.2.-" evidence="12"/>
<evidence type="ECO:0000313" key="12">
    <source>
        <dbReference type="EMBL" id="MDM7855708.1"/>
    </source>
</evidence>